<evidence type="ECO:0000313" key="1">
    <source>
        <dbReference type="EMBL" id="QCP35811.1"/>
    </source>
</evidence>
<protein>
    <recommendedName>
        <fullName evidence="3">NAD-dependent protein deacetylase of SIR2 family</fullName>
    </recommendedName>
</protein>
<dbReference type="Proteomes" id="UP000298653">
    <property type="component" value="Chromosome"/>
</dbReference>
<name>A0A4P8IFW2_9FIRM</name>
<dbReference type="InterPro" id="IPR029035">
    <property type="entry name" value="DHS-like_NAD/FAD-binding_dom"/>
</dbReference>
<proteinExistence type="predicted"/>
<dbReference type="EMBL" id="CP040058">
    <property type="protein sequence ID" value="QCP35811.1"/>
    <property type="molecule type" value="Genomic_DNA"/>
</dbReference>
<dbReference type="SUPFAM" id="SSF52467">
    <property type="entry name" value="DHS-like NAD/FAD-binding domain"/>
    <property type="match status" value="1"/>
</dbReference>
<dbReference type="KEGG" id="arf:AR1Y2_2357"/>
<keyword evidence="2" id="KW-1185">Reference proteome</keyword>
<dbReference type="RefSeq" id="WP_175403637.1">
    <property type="nucleotide sequence ID" value="NZ_CP040058.1"/>
</dbReference>
<dbReference type="AlphaFoldDB" id="A0A4P8IFW2"/>
<evidence type="ECO:0000313" key="2">
    <source>
        <dbReference type="Proteomes" id="UP000298653"/>
    </source>
</evidence>
<accession>A0A4P8IFW2</accession>
<organism evidence="1 2">
    <name type="scientific">Anaerostipes rhamnosivorans</name>
    <dbReference type="NCBI Taxonomy" id="1229621"/>
    <lineage>
        <taxon>Bacteria</taxon>
        <taxon>Bacillati</taxon>
        <taxon>Bacillota</taxon>
        <taxon>Clostridia</taxon>
        <taxon>Lachnospirales</taxon>
        <taxon>Lachnospiraceae</taxon>
        <taxon>Anaerostipes</taxon>
    </lineage>
</organism>
<evidence type="ECO:0008006" key="3">
    <source>
        <dbReference type="Google" id="ProtNLM"/>
    </source>
</evidence>
<gene>
    <name evidence="1" type="ORF">AR1Y2_2357</name>
</gene>
<sequence length="260" mass="30180">MLKDYVSRIQDADMVLVGIGPELSAHKLVDFKKEITNEHYQKLLEMNDGDDNVRWMRQVYERFHLLNLVQVPYFKVLEEALCQKNYFVITSNDDGLIFQSGLEKGRLAAPCGSGDFFQCEEPCSEQLYPAKLGLEDLICHYENTGEIERLECPKCGKPLIFNIRTEDTKSTYIEGAYLNSWAAYTKWLQGTLNKKLFILELGEGFNVPSLFRWPFEKMAFYNEKAYMVRVNRTLYQIGEELKGKAESVKMDSRDFLGIER</sequence>
<reference evidence="1 2" key="1">
    <citation type="submission" date="2019-05" db="EMBL/GenBank/DDBJ databases">
        <title>Complete genome sequencing of Anaerostipes rhamnosivorans.</title>
        <authorList>
            <person name="Bui T.P.N."/>
            <person name="de Vos W.M."/>
        </authorList>
    </citation>
    <scope>NUCLEOTIDE SEQUENCE [LARGE SCALE GENOMIC DNA]</scope>
    <source>
        <strain evidence="1 2">1y2</strain>
    </source>
</reference>